<dbReference type="Gene3D" id="3.30.160.60">
    <property type="entry name" value="Classic Zinc Finger"/>
    <property type="match status" value="1"/>
</dbReference>
<protein>
    <recommendedName>
        <fullName evidence="5">C2H2-type domain-containing protein</fullName>
    </recommendedName>
</protein>
<keyword evidence="4" id="KW-0863">Zinc-finger</keyword>
<keyword evidence="2" id="KW-0677">Repeat</keyword>
<evidence type="ECO:0000256" key="3">
    <source>
        <dbReference type="ARBA" id="ARBA00023242"/>
    </source>
</evidence>
<dbReference type="SUPFAM" id="SSF57667">
    <property type="entry name" value="beta-beta-alpha zinc fingers"/>
    <property type="match status" value="1"/>
</dbReference>
<dbReference type="PANTHER" id="PTHR15856:SF27">
    <property type="entry name" value="PHD FINGER PROTEIN 20"/>
    <property type="match status" value="1"/>
</dbReference>
<keyword evidence="3" id="KW-0539">Nucleus</keyword>
<dbReference type="PROSITE" id="PS00028">
    <property type="entry name" value="ZINC_FINGER_C2H2_1"/>
    <property type="match status" value="1"/>
</dbReference>
<evidence type="ECO:0000256" key="4">
    <source>
        <dbReference type="PROSITE-ProRule" id="PRU00042"/>
    </source>
</evidence>
<dbReference type="InterPro" id="IPR013087">
    <property type="entry name" value="Znf_C2H2_type"/>
</dbReference>
<dbReference type="PROSITE" id="PS50157">
    <property type="entry name" value="ZINC_FINGER_C2H2_2"/>
    <property type="match status" value="1"/>
</dbReference>
<name>A0ABD0Q5L2_CIRMR</name>
<accession>A0ABD0Q5L2</accession>
<dbReference type="InterPro" id="IPR043449">
    <property type="entry name" value="PHF20-like"/>
</dbReference>
<dbReference type="GO" id="GO:0008270">
    <property type="term" value="F:zinc ion binding"/>
    <property type="evidence" value="ECO:0007669"/>
    <property type="project" value="UniProtKB-KW"/>
</dbReference>
<dbReference type="InterPro" id="IPR036236">
    <property type="entry name" value="Znf_C2H2_sf"/>
</dbReference>
<dbReference type="AlphaFoldDB" id="A0ABD0Q5L2"/>
<keyword evidence="4" id="KW-0479">Metal-binding</keyword>
<proteinExistence type="predicted"/>
<reference evidence="6 7" key="1">
    <citation type="submission" date="2024-05" db="EMBL/GenBank/DDBJ databases">
        <title>Genome sequencing and assembly of Indian major carp, Cirrhinus mrigala (Hamilton, 1822).</title>
        <authorList>
            <person name="Mohindra V."/>
            <person name="Chowdhury L.M."/>
            <person name="Lal K."/>
            <person name="Jena J.K."/>
        </authorList>
    </citation>
    <scope>NUCLEOTIDE SEQUENCE [LARGE SCALE GENOMIC DNA]</scope>
    <source>
        <strain evidence="6">CM1030</strain>
        <tissue evidence="6">Blood</tissue>
    </source>
</reference>
<evidence type="ECO:0000259" key="5">
    <source>
        <dbReference type="PROSITE" id="PS50157"/>
    </source>
</evidence>
<organism evidence="6 7">
    <name type="scientific">Cirrhinus mrigala</name>
    <name type="common">Mrigala</name>
    <dbReference type="NCBI Taxonomy" id="683832"/>
    <lineage>
        <taxon>Eukaryota</taxon>
        <taxon>Metazoa</taxon>
        <taxon>Chordata</taxon>
        <taxon>Craniata</taxon>
        <taxon>Vertebrata</taxon>
        <taxon>Euteleostomi</taxon>
        <taxon>Actinopterygii</taxon>
        <taxon>Neopterygii</taxon>
        <taxon>Teleostei</taxon>
        <taxon>Ostariophysi</taxon>
        <taxon>Cypriniformes</taxon>
        <taxon>Cyprinidae</taxon>
        <taxon>Labeoninae</taxon>
        <taxon>Labeonini</taxon>
        <taxon>Cirrhinus</taxon>
    </lineage>
</organism>
<sequence>MNVLIISVYRVIRNQPPPVLSINLDHNPYKCGAPGCAKSFRKAKLLHYHMKYYHGDDRLMEPDQTRAIDKHTTLNNQDSSKKKCITSHEDALCCTVHRITNDQGESARQQHTFLKQGQRKEVYGNG</sequence>
<dbReference type="EMBL" id="JAMKFB020000011">
    <property type="protein sequence ID" value="KAL0181180.1"/>
    <property type="molecule type" value="Genomic_DNA"/>
</dbReference>
<keyword evidence="7" id="KW-1185">Reference proteome</keyword>
<comment type="caution">
    <text evidence="6">The sequence shown here is derived from an EMBL/GenBank/DDBJ whole genome shotgun (WGS) entry which is preliminary data.</text>
</comment>
<feature type="domain" description="C2H2-type" evidence="5">
    <location>
        <begin position="29"/>
        <end position="59"/>
    </location>
</feature>
<evidence type="ECO:0000256" key="2">
    <source>
        <dbReference type="ARBA" id="ARBA00022737"/>
    </source>
</evidence>
<dbReference type="Proteomes" id="UP001529510">
    <property type="component" value="Unassembled WGS sequence"/>
</dbReference>
<evidence type="ECO:0000256" key="1">
    <source>
        <dbReference type="ARBA" id="ARBA00004123"/>
    </source>
</evidence>
<keyword evidence="4" id="KW-0862">Zinc</keyword>
<comment type="subcellular location">
    <subcellularLocation>
        <location evidence="1">Nucleus</location>
    </subcellularLocation>
</comment>
<feature type="non-terminal residue" evidence="6">
    <location>
        <position position="126"/>
    </location>
</feature>
<dbReference type="PANTHER" id="PTHR15856">
    <property type="entry name" value="PHD FINGER PROTEIN 20-RELATED"/>
    <property type="match status" value="1"/>
</dbReference>
<dbReference type="GO" id="GO:0005634">
    <property type="term" value="C:nucleus"/>
    <property type="evidence" value="ECO:0007669"/>
    <property type="project" value="UniProtKB-SubCell"/>
</dbReference>
<gene>
    <name evidence="6" type="ORF">M9458_023586</name>
</gene>
<evidence type="ECO:0000313" key="6">
    <source>
        <dbReference type="EMBL" id="KAL0181180.1"/>
    </source>
</evidence>
<evidence type="ECO:0000313" key="7">
    <source>
        <dbReference type="Proteomes" id="UP001529510"/>
    </source>
</evidence>